<proteinExistence type="predicted"/>
<gene>
    <name evidence="1" type="ORF">BKA00_000537</name>
</gene>
<dbReference type="RefSeq" id="WP_185023409.1">
    <property type="nucleotide sequence ID" value="NZ_JACHMQ010000001.1"/>
</dbReference>
<keyword evidence="2" id="KW-1185">Reference proteome</keyword>
<sequence>MTHSKALIPEDSEGRLAALRAEFPAWTIECADTSPLYRAVRSSGEGERLGAGSYSALRRLLYEADTADCERALLALSKELRARGASAIRHSASIVTRTRTGTARTVGASRRRFIWDSGLDLGPLDAVDEVAVKIVRLLGLGLHPQLAALARRMGVRGYRVDIGAPEITVTADGGGTPRAVRITCEARPTDEDRDWFWTHWGDPIAEAMDITGAEVVLVGLLTARR</sequence>
<reference evidence="1 2" key="1">
    <citation type="submission" date="2020-08" db="EMBL/GenBank/DDBJ databases">
        <title>Sequencing the genomes of 1000 actinobacteria strains.</title>
        <authorList>
            <person name="Klenk H.-P."/>
        </authorList>
    </citation>
    <scope>NUCLEOTIDE SEQUENCE [LARGE SCALE GENOMIC DNA]</scope>
    <source>
        <strain evidence="1 2">DSM 43675</strain>
    </source>
</reference>
<protein>
    <submittedName>
        <fullName evidence="1">Uncharacterized protein</fullName>
    </submittedName>
</protein>
<comment type="caution">
    <text evidence="1">The sequence shown here is derived from an EMBL/GenBank/DDBJ whole genome shotgun (WGS) entry which is preliminary data.</text>
</comment>
<dbReference type="EMBL" id="JACHMQ010000001">
    <property type="protein sequence ID" value="MBB6393623.1"/>
    <property type="molecule type" value="Genomic_DNA"/>
</dbReference>
<name>A0A7X0FTW7_9ACTN</name>
<evidence type="ECO:0000313" key="1">
    <source>
        <dbReference type="EMBL" id="MBB6393623.1"/>
    </source>
</evidence>
<organism evidence="1 2">
    <name type="scientific">Actinomadura coerulea</name>
    <dbReference type="NCBI Taxonomy" id="46159"/>
    <lineage>
        <taxon>Bacteria</taxon>
        <taxon>Bacillati</taxon>
        <taxon>Actinomycetota</taxon>
        <taxon>Actinomycetes</taxon>
        <taxon>Streptosporangiales</taxon>
        <taxon>Thermomonosporaceae</taxon>
        <taxon>Actinomadura</taxon>
    </lineage>
</organism>
<evidence type="ECO:0000313" key="2">
    <source>
        <dbReference type="Proteomes" id="UP000546324"/>
    </source>
</evidence>
<accession>A0A7X0FTW7</accession>
<dbReference type="AlphaFoldDB" id="A0A7X0FTW7"/>
<dbReference type="Proteomes" id="UP000546324">
    <property type="component" value="Unassembled WGS sequence"/>
</dbReference>